<dbReference type="Pfam" id="PF00724">
    <property type="entry name" value="Oxidored_FMN"/>
    <property type="match status" value="1"/>
</dbReference>
<keyword evidence="9" id="KW-0411">Iron-sulfur</keyword>
<reference evidence="12" key="1">
    <citation type="submission" date="2020-10" db="EMBL/GenBank/DDBJ databases">
        <authorList>
            <person name="Gilroy R."/>
        </authorList>
    </citation>
    <scope>NUCLEOTIDE SEQUENCE</scope>
    <source>
        <strain evidence="12">ChiHcec3-6078</strain>
    </source>
</reference>
<reference evidence="12" key="2">
    <citation type="journal article" date="2021" name="PeerJ">
        <title>Extensive microbial diversity within the chicken gut microbiome revealed by metagenomics and culture.</title>
        <authorList>
            <person name="Gilroy R."/>
            <person name="Ravi A."/>
            <person name="Getino M."/>
            <person name="Pursley I."/>
            <person name="Horton D.L."/>
            <person name="Alikhan N.F."/>
            <person name="Baker D."/>
            <person name="Gharbi K."/>
            <person name="Hall N."/>
            <person name="Watson M."/>
            <person name="Adriaenssens E.M."/>
            <person name="Foster-Nyarko E."/>
            <person name="Jarju S."/>
            <person name="Secka A."/>
            <person name="Antonio M."/>
            <person name="Oren A."/>
            <person name="Chaudhuri R.R."/>
            <person name="La Ragione R."/>
            <person name="Hildebrand F."/>
            <person name="Pallen M.J."/>
        </authorList>
    </citation>
    <scope>NUCLEOTIDE SEQUENCE</scope>
    <source>
        <strain evidence="12">ChiHcec3-6078</strain>
    </source>
</reference>
<comment type="cofactor">
    <cofactor evidence="2">
        <name>[4Fe-4S] cluster</name>
        <dbReference type="ChEBI" id="CHEBI:49883"/>
    </cofactor>
</comment>
<accession>A0A9D1L5R9</accession>
<comment type="similarity">
    <text evidence="3">In the N-terminal section; belongs to the NADH:flavin oxidoreductase/NADH oxidase family.</text>
</comment>
<keyword evidence="5" id="KW-0288">FMN</keyword>
<dbReference type="InterPro" id="IPR013785">
    <property type="entry name" value="Aldolase_TIM"/>
</dbReference>
<gene>
    <name evidence="12" type="ORF">IAC50_00590</name>
</gene>
<evidence type="ECO:0000256" key="7">
    <source>
        <dbReference type="ARBA" id="ARBA00023002"/>
    </source>
</evidence>
<keyword evidence="4" id="KW-0285">Flavoprotein</keyword>
<proteinExistence type="inferred from homology"/>
<evidence type="ECO:0000256" key="8">
    <source>
        <dbReference type="ARBA" id="ARBA00023004"/>
    </source>
</evidence>
<evidence type="ECO:0000256" key="4">
    <source>
        <dbReference type="ARBA" id="ARBA00022630"/>
    </source>
</evidence>
<dbReference type="Gene3D" id="3.40.50.720">
    <property type="entry name" value="NAD(P)-binding Rossmann-like Domain"/>
    <property type="match status" value="1"/>
</dbReference>
<keyword evidence="6" id="KW-0479">Metal-binding</keyword>
<feature type="domain" description="NADH:flavin oxidoreductase/NADH oxidase N-terminal" evidence="10">
    <location>
        <begin position="10"/>
        <end position="361"/>
    </location>
</feature>
<evidence type="ECO:0000256" key="3">
    <source>
        <dbReference type="ARBA" id="ARBA00011048"/>
    </source>
</evidence>
<protein>
    <submittedName>
        <fullName evidence="12">FAD-dependent oxidoreductase</fullName>
    </submittedName>
</protein>
<feature type="domain" description="FAD/NAD(P)-binding" evidence="11">
    <location>
        <begin position="407"/>
        <end position="640"/>
    </location>
</feature>
<name>A0A9D1L5R9_9FIRM</name>
<comment type="cofactor">
    <cofactor evidence="1">
        <name>FMN</name>
        <dbReference type="ChEBI" id="CHEBI:58210"/>
    </cofactor>
</comment>
<dbReference type="PANTHER" id="PTHR42917:SF2">
    <property type="entry name" value="2,4-DIENOYL-COA REDUCTASE [(2E)-ENOYL-COA-PRODUCING]"/>
    <property type="match status" value="1"/>
</dbReference>
<dbReference type="PANTHER" id="PTHR42917">
    <property type="entry name" value="2,4-DIENOYL-COA REDUCTASE"/>
    <property type="match status" value="1"/>
</dbReference>
<dbReference type="GO" id="GO:0046872">
    <property type="term" value="F:metal ion binding"/>
    <property type="evidence" value="ECO:0007669"/>
    <property type="project" value="UniProtKB-KW"/>
</dbReference>
<evidence type="ECO:0000256" key="2">
    <source>
        <dbReference type="ARBA" id="ARBA00001966"/>
    </source>
</evidence>
<dbReference type="InterPro" id="IPR001155">
    <property type="entry name" value="OxRdtase_FMN_N"/>
</dbReference>
<keyword evidence="7" id="KW-0560">Oxidoreductase</keyword>
<dbReference type="Pfam" id="PF07992">
    <property type="entry name" value="Pyr_redox_2"/>
    <property type="match status" value="1"/>
</dbReference>
<dbReference type="Gene3D" id="3.20.20.70">
    <property type="entry name" value="Aldolase class I"/>
    <property type="match status" value="1"/>
</dbReference>
<evidence type="ECO:0000256" key="5">
    <source>
        <dbReference type="ARBA" id="ARBA00022643"/>
    </source>
</evidence>
<evidence type="ECO:0000313" key="12">
    <source>
        <dbReference type="EMBL" id="HIU24981.1"/>
    </source>
</evidence>
<dbReference type="Proteomes" id="UP000824090">
    <property type="component" value="Unassembled WGS sequence"/>
</dbReference>
<evidence type="ECO:0000313" key="13">
    <source>
        <dbReference type="Proteomes" id="UP000824090"/>
    </source>
</evidence>
<dbReference type="EMBL" id="DVMP01000013">
    <property type="protein sequence ID" value="HIU24981.1"/>
    <property type="molecule type" value="Genomic_DNA"/>
</dbReference>
<organism evidence="12 13">
    <name type="scientific">Candidatus Allocopromorpha excrementigallinarum</name>
    <dbReference type="NCBI Taxonomy" id="2840742"/>
    <lineage>
        <taxon>Bacteria</taxon>
        <taxon>Bacillati</taxon>
        <taxon>Bacillota</taxon>
        <taxon>Clostridia</taxon>
        <taxon>Eubacteriales</taxon>
        <taxon>Eubacteriaceae</taxon>
        <taxon>Eubacteriaceae incertae sedis</taxon>
        <taxon>Candidatus Allocopromorpha</taxon>
    </lineage>
</organism>
<evidence type="ECO:0000256" key="6">
    <source>
        <dbReference type="ARBA" id="ARBA00022723"/>
    </source>
</evidence>
<evidence type="ECO:0000259" key="10">
    <source>
        <dbReference type="Pfam" id="PF00724"/>
    </source>
</evidence>
<dbReference type="PRINTS" id="PR00368">
    <property type="entry name" value="FADPNR"/>
</dbReference>
<dbReference type="InterPro" id="IPR051793">
    <property type="entry name" value="NADH:flavin_oxidoreductase"/>
</dbReference>
<dbReference type="Gene3D" id="3.50.50.60">
    <property type="entry name" value="FAD/NAD(P)-binding domain"/>
    <property type="match status" value="1"/>
</dbReference>
<dbReference type="InterPro" id="IPR023753">
    <property type="entry name" value="FAD/NAD-binding_dom"/>
</dbReference>
<dbReference type="SUPFAM" id="SSF51395">
    <property type="entry name" value="FMN-linked oxidoreductases"/>
    <property type="match status" value="1"/>
</dbReference>
<dbReference type="GO" id="GO:0051536">
    <property type="term" value="F:iron-sulfur cluster binding"/>
    <property type="evidence" value="ECO:0007669"/>
    <property type="project" value="UniProtKB-KW"/>
</dbReference>
<comment type="caution">
    <text evidence="12">The sequence shown here is derived from an EMBL/GenBank/DDBJ whole genome shotgun (WGS) entry which is preliminary data.</text>
</comment>
<dbReference type="AlphaFoldDB" id="A0A9D1L5R9"/>
<evidence type="ECO:0000256" key="9">
    <source>
        <dbReference type="ARBA" id="ARBA00023014"/>
    </source>
</evidence>
<dbReference type="GO" id="GO:0016491">
    <property type="term" value="F:oxidoreductase activity"/>
    <property type="evidence" value="ECO:0007669"/>
    <property type="project" value="UniProtKB-KW"/>
</dbReference>
<dbReference type="SUPFAM" id="SSF51905">
    <property type="entry name" value="FAD/NAD(P)-binding domain"/>
    <property type="match status" value="1"/>
</dbReference>
<dbReference type="InterPro" id="IPR036188">
    <property type="entry name" value="FAD/NAD-bd_sf"/>
</dbReference>
<dbReference type="GO" id="GO:0010181">
    <property type="term" value="F:FMN binding"/>
    <property type="evidence" value="ECO:0007669"/>
    <property type="project" value="InterPro"/>
</dbReference>
<keyword evidence="8" id="KW-0408">Iron</keyword>
<evidence type="ECO:0000256" key="1">
    <source>
        <dbReference type="ARBA" id="ARBA00001917"/>
    </source>
</evidence>
<sequence length="669" mass="73074">MSNKNKYAHLFTPFKIGKVTVRNRFAVAPMSLGFYIDHLGGYNDLGKEHYISQAKGGFGLIFTGAFTCDNKVDPYNPLGQNWFAGEDGHVRATAAEMVDMIHMYGSAVFAQVTLGTGRNWAGNYAPSEVPVFNDPGVTSKPLTKAQIKAKIQTMIDTSKGVKAAGFDGIDIHALHNGYTLDDFALSVTNHRTDEYGGSLENRLRICRELVEGIKEVCGQDFAVTMRLGMKSYLRELGETNHNRGRGSITGEGEIGRTLEEGIEIAKLLEKYGYDGLSVDTGVYESNYYCIPPMYVDKGYAIELAAEMKKHVNIPLILAGRMNDVDMASEGLKEGKYDCIALGRPSLADMEYPNKVMKGIPEKIRPCIACNAGCIGAFLEGHNVGCAVNPEIGHEKGWCAQKTLEPKNVLVVGGGVAGMEVARTATMRGHRVSLYEKTDRLGGQLIPAGAHDFKKDIDDLNKWYQLELKDLGIDIHLNEALDPDKIRKLSPDTVVFAVGAEAKMPEFKGRDSEKVATSIDVLTDKKPIGDKVVVVGGGQVGCEIALDCIHHKKDVSIVVGSDRILSYGVPLPIYNSMYIDDSFYENDTPIFTGFTLEEVNEKGAVIRNRGGEEKTLEADTVIIAKGFAPVTSMAQELLCEGMEVYEVGDGRKVGSILTSIWSAYDCAKRI</sequence>
<evidence type="ECO:0000259" key="11">
    <source>
        <dbReference type="Pfam" id="PF07992"/>
    </source>
</evidence>